<proteinExistence type="predicted"/>
<dbReference type="Pfam" id="PF20330">
    <property type="entry name" value="DUF6625"/>
    <property type="match status" value="1"/>
</dbReference>
<evidence type="ECO:0000313" key="1">
    <source>
        <dbReference type="EMBL" id="SDX27035.1"/>
    </source>
</evidence>
<organism evidence="1 2">
    <name type="scientific">Hydrobacter penzbergensis</name>
    <dbReference type="NCBI Taxonomy" id="1235997"/>
    <lineage>
        <taxon>Bacteria</taxon>
        <taxon>Pseudomonadati</taxon>
        <taxon>Bacteroidota</taxon>
        <taxon>Chitinophagia</taxon>
        <taxon>Chitinophagales</taxon>
        <taxon>Chitinophagaceae</taxon>
        <taxon>Hydrobacter</taxon>
    </lineage>
</organism>
<evidence type="ECO:0000313" key="2">
    <source>
        <dbReference type="Proteomes" id="UP000198711"/>
    </source>
</evidence>
<dbReference type="Proteomes" id="UP000198711">
    <property type="component" value="Unassembled WGS sequence"/>
</dbReference>
<dbReference type="EMBL" id="FNNO01000012">
    <property type="protein sequence ID" value="SDX27035.1"/>
    <property type="molecule type" value="Genomic_DNA"/>
</dbReference>
<keyword evidence="2" id="KW-1185">Reference proteome</keyword>
<name>A0A8X8IGW9_9BACT</name>
<accession>A0A8X8IGW9</accession>
<comment type="caution">
    <text evidence="1">The sequence shown here is derived from an EMBL/GenBank/DDBJ whole genome shotgun (WGS) entry which is preliminary data.</text>
</comment>
<dbReference type="AlphaFoldDB" id="A0A8X8IGW9"/>
<reference evidence="1 2" key="1">
    <citation type="submission" date="2016-10" db="EMBL/GenBank/DDBJ databases">
        <authorList>
            <person name="Varghese N."/>
            <person name="Submissions S."/>
        </authorList>
    </citation>
    <scope>NUCLEOTIDE SEQUENCE [LARGE SCALE GENOMIC DNA]</scope>
    <source>
        <strain evidence="1 2">DSM 25353</strain>
    </source>
</reference>
<gene>
    <name evidence="1" type="ORF">SAMN05444410_11243</name>
</gene>
<protein>
    <submittedName>
        <fullName evidence="1">Uncharacterized protein</fullName>
    </submittedName>
</protein>
<dbReference type="InterPro" id="IPR046733">
    <property type="entry name" value="DUF6625"/>
</dbReference>
<sequence>MSPKISIAIITCWYGPFPWYFPYFIHSCAYNPTVVFFIITDNLEPIVNKPANVSIIEKKLEDVILAASKKLGFQITVDYPYKLCDFKPAYGFLFAELIKGYDFWGHGDIDVIFGNIRTFITDEILEVYDLISVRPDWITGFFLLYRNNSKMNALFKESRDYQKVFTTNKLYCFDETAFAHDAFSEGKKYYEINTEIESMMHVVQKQVETNQIKYYSDLHIIDGVPGKMKWDKGTLIYKNRFEILLYHLILFKKKCTPRIIGKIMPDVFTIGQSQIYHKQTDARV</sequence>
<dbReference type="RefSeq" id="WP_092725130.1">
    <property type="nucleotide sequence ID" value="NZ_FNNO01000012.1"/>
</dbReference>